<accession>T1K575</accession>
<dbReference type="GO" id="GO:0005840">
    <property type="term" value="C:ribosome"/>
    <property type="evidence" value="ECO:0007669"/>
    <property type="project" value="UniProtKB-KW"/>
</dbReference>
<organism evidence="3 4">
    <name type="scientific">Tetranychus urticae</name>
    <name type="common">Two-spotted spider mite</name>
    <dbReference type="NCBI Taxonomy" id="32264"/>
    <lineage>
        <taxon>Eukaryota</taxon>
        <taxon>Metazoa</taxon>
        <taxon>Ecdysozoa</taxon>
        <taxon>Arthropoda</taxon>
        <taxon>Chelicerata</taxon>
        <taxon>Arachnida</taxon>
        <taxon>Acari</taxon>
        <taxon>Acariformes</taxon>
        <taxon>Trombidiformes</taxon>
        <taxon>Prostigmata</taxon>
        <taxon>Eleutherengona</taxon>
        <taxon>Raphignathae</taxon>
        <taxon>Tetranychoidea</taxon>
        <taxon>Tetranychidae</taxon>
        <taxon>Tetranychus</taxon>
    </lineage>
</organism>
<dbReference type="Pfam" id="PF00935">
    <property type="entry name" value="Ribosomal_L44"/>
    <property type="match status" value="1"/>
</dbReference>
<evidence type="ECO:0000256" key="2">
    <source>
        <dbReference type="ARBA" id="ARBA00023274"/>
    </source>
</evidence>
<dbReference type="GO" id="GO:0006412">
    <property type="term" value="P:translation"/>
    <property type="evidence" value="ECO:0007669"/>
    <property type="project" value="InterPro"/>
</dbReference>
<dbReference type="AlphaFoldDB" id="T1K575"/>
<dbReference type="HOGENOM" id="CLU_3052923_0_0_1"/>
<evidence type="ECO:0000256" key="1">
    <source>
        <dbReference type="ARBA" id="ARBA00022980"/>
    </source>
</evidence>
<reference evidence="3" key="2">
    <citation type="submission" date="2015-06" db="UniProtKB">
        <authorList>
            <consortium name="EnsemblMetazoa"/>
        </authorList>
    </citation>
    <scope>IDENTIFICATION</scope>
</reference>
<dbReference type="EMBL" id="CAEY01001585">
    <property type="status" value="NOT_ANNOTATED_CDS"/>
    <property type="molecule type" value="Genomic_DNA"/>
</dbReference>
<dbReference type="Gene3D" id="3.10.450.80">
    <property type="match status" value="1"/>
</dbReference>
<reference evidence="4" key="1">
    <citation type="submission" date="2011-08" db="EMBL/GenBank/DDBJ databases">
        <authorList>
            <person name="Rombauts S."/>
        </authorList>
    </citation>
    <scope>NUCLEOTIDE SEQUENCE</scope>
    <source>
        <strain evidence="4">London</strain>
    </source>
</reference>
<dbReference type="InterPro" id="IPR000552">
    <property type="entry name" value="Ribosomal_eL44"/>
</dbReference>
<dbReference type="PANTHER" id="PTHR10369">
    <property type="entry name" value="60S RIBOSOMAL PROTEIN L36A/L44"/>
    <property type="match status" value="1"/>
</dbReference>
<protein>
    <submittedName>
        <fullName evidence="3">Uncharacterized protein</fullName>
    </submittedName>
</protein>
<evidence type="ECO:0000313" key="4">
    <source>
        <dbReference type="Proteomes" id="UP000015104"/>
    </source>
</evidence>
<evidence type="ECO:0000313" key="3">
    <source>
        <dbReference type="EnsemblMetazoa" id="tetur05g05280.1"/>
    </source>
</evidence>
<keyword evidence="2" id="KW-0687">Ribonucleoprotein</keyword>
<dbReference type="GO" id="GO:0003735">
    <property type="term" value="F:structural constituent of ribosome"/>
    <property type="evidence" value="ECO:0007669"/>
    <property type="project" value="InterPro"/>
</dbReference>
<dbReference type="InterPro" id="IPR053708">
    <property type="entry name" value="Ribosomal_LSU_eL42"/>
</dbReference>
<dbReference type="Proteomes" id="UP000015104">
    <property type="component" value="Unassembled WGS sequence"/>
</dbReference>
<dbReference type="GO" id="GO:1990904">
    <property type="term" value="C:ribonucleoprotein complex"/>
    <property type="evidence" value="ECO:0007669"/>
    <property type="project" value="UniProtKB-KW"/>
</dbReference>
<sequence length="54" mass="6470">MVIKLILFFRTKKIVSRLECSGCKILSQISIKWCKHFEIDDEKQRKGRIIQFLT</sequence>
<name>T1K575_TETUR</name>
<dbReference type="EnsemblMetazoa" id="tetur05g05280.1">
    <property type="protein sequence ID" value="tetur05g05280.1"/>
    <property type="gene ID" value="tetur05g05280"/>
</dbReference>
<proteinExistence type="predicted"/>
<dbReference type="STRING" id="32264.T1K575"/>
<keyword evidence="1" id="KW-0689">Ribosomal protein</keyword>
<keyword evidence="4" id="KW-1185">Reference proteome</keyword>